<dbReference type="PROSITE" id="PS51257">
    <property type="entry name" value="PROKAR_LIPOPROTEIN"/>
    <property type="match status" value="1"/>
</dbReference>
<feature type="chain" id="PRO_5017550751" description="Beta-lactamase-inhibitor-like PepSY-like domain-containing protein" evidence="1">
    <location>
        <begin position="18"/>
        <end position="148"/>
    </location>
</feature>
<evidence type="ECO:0000256" key="1">
    <source>
        <dbReference type="SAM" id="SignalP"/>
    </source>
</evidence>
<comment type="caution">
    <text evidence="2">The sequence shown here is derived from an EMBL/GenBank/DDBJ whole genome shotgun (WGS) entry which is preliminary data.</text>
</comment>
<sequence>MFKKTLLLITIALISFACESDIDIDENQVPSVVVNALKVSFLNTTDREWEKSDEFFIVEFEKEDVDYTAKLNSKGEILKYKYEVNNEQLPEAVKKSISLTHPDAEIDDVELLFIDNKEYYQIEIEKSFKDLKKVIDLKGQVTNISYWD</sequence>
<evidence type="ECO:0000313" key="2">
    <source>
        <dbReference type="EMBL" id="RFN59061.1"/>
    </source>
</evidence>
<dbReference type="EMBL" id="QVID01000001">
    <property type="protein sequence ID" value="RFN59061.1"/>
    <property type="molecule type" value="Genomic_DNA"/>
</dbReference>
<dbReference type="Proteomes" id="UP000261082">
    <property type="component" value="Unassembled WGS sequence"/>
</dbReference>
<keyword evidence="1" id="KW-0732">Signal</keyword>
<feature type="signal peptide" evidence="1">
    <location>
        <begin position="1"/>
        <end position="17"/>
    </location>
</feature>
<protein>
    <recommendedName>
        <fullName evidence="4">Beta-lactamase-inhibitor-like PepSY-like domain-containing protein</fullName>
    </recommendedName>
</protein>
<gene>
    <name evidence="2" type="ORF">DZ858_02995</name>
</gene>
<proteinExistence type="predicted"/>
<evidence type="ECO:0008006" key="4">
    <source>
        <dbReference type="Google" id="ProtNLM"/>
    </source>
</evidence>
<organism evidence="2 3">
    <name type="scientific">Marixanthomonas ophiurae</name>
    <dbReference type="NCBI Taxonomy" id="387659"/>
    <lineage>
        <taxon>Bacteria</taxon>
        <taxon>Pseudomonadati</taxon>
        <taxon>Bacteroidota</taxon>
        <taxon>Flavobacteriia</taxon>
        <taxon>Flavobacteriales</taxon>
        <taxon>Flavobacteriaceae</taxon>
        <taxon>Marixanthomonas</taxon>
    </lineage>
</organism>
<evidence type="ECO:0000313" key="3">
    <source>
        <dbReference type="Proteomes" id="UP000261082"/>
    </source>
</evidence>
<name>A0A3E1QAB4_9FLAO</name>
<accession>A0A3E1QAB4</accession>
<dbReference type="RefSeq" id="WP_117158059.1">
    <property type="nucleotide sequence ID" value="NZ_QVID01000001.1"/>
</dbReference>
<dbReference type="OrthoDB" id="1121502at2"/>
<keyword evidence="3" id="KW-1185">Reference proteome</keyword>
<dbReference type="AlphaFoldDB" id="A0A3E1QAB4"/>
<dbReference type="Gene3D" id="3.10.450.360">
    <property type="match status" value="1"/>
</dbReference>
<reference evidence="2 3" key="1">
    <citation type="journal article" date="2007" name="Int. J. Syst. Evol. Microbiol.">
        <title>Marixanthomonas ophiurae gen. nov., sp. nov., a marine bacterium of the family Flavobacteriaceae isolated from a deep-sea brittle star.</title>
        <authorList>
            <person name="Romanenko L.A."/>
            <person name="Uchino M."/>
            <person name="Frolova G.M."/>
            <person name="Mikhailov V.V."/>
        </authorList>
    </citation>
    <scope>NUCLEOTIDE SEQUENCE [LARGE SCALE GENOMIC DNA]</scope>
    <source>
        <strain evidence="2 3">KMM 3046</strain>
    </source>
</reference>
<dbReference type="SUPFAM" id="SSF160574">
    <property type="entry name" value="BT0923-like"/>
    <property type="match status" value="1"/>
</dbReference>